<dbReference type="InterPro" id="IPR025436">
    <property type="entry name" value="DUF4179"/>
</dbReference>
<dbReference type="RefSeq" id="WP_106839409.1">
    <property type="nucleotide sequence ID" value="NZ_JBCNIW010000001.1"/>
</dbReference>
<keyword evidence="1" id="KW-1133">Transmembrane helix</keyword>
<feature type="transmembrane region" description="Helical" evidence="1">
    <location>
        <begin position="45"/>
        <end position="64"/>
    </location>
</feature>
<reference evidence="3 4" key="1">
    <citation type="submission" date="2018-03" db="EMBL/GenBank/DDBJ databases">
        <title>Brevisbacillus phylogenomics.</title>
        <authorList>
            <person name="Dunlap C."/>
        </authorList>
    </citation>
    <scope>NUCLEOTIDE SEQUENCE [LARGE SCALE GENOMIC DNA]</scope>
    <source>
        <strain evidence="3 4">NRRL NRS-1210</strain>
    </source>
</reference>
<evidence type="ECO:0000313" key="3">
    <source>
        <dbReference type="EMBL" id="PSJ95151.1"/>
    </source>
</evidence>
<dbReference type="Pfam" id="PF13786">
    <property type="entry name" value="DUF4179"/>
    <property type="match status" value="1"/>
</dbReference>
<evidence type="ECO:0000313" key="4">
    <source>
        <dbReference type="Proteomes" id="UP000240419"/>
    </source>
</evidence>
<name>A0A2P7V7F9_9BACL</name>
<feature type="domain" description="DUF4179" evidence="2">
    <location>
        <begin position="42"/>
        <end position="96"/>
    </location>
</feature>
<dbReference type="PROSITE" id="PS50096">
    <property type="entry name" value="IQ"/>
    <property type="match status" value="1"/>
</dbReference>
<keyword evidence="4" id="KW-1185">Reference proteome</keyword>
<comment type="caution">
    <text evidence="3">The sequence shown here is derived from an EMBL/GenBank/DDBJ whole genome shotgun (WGS) entry which is preliminary data.</text>
</comment>
<protein>
    <recommendedName>
        <fullName evidence="2">DUF4179 domain-containing protein</fullName>
    </recommendedName>
</protein>
<keyword evidence="1" id="KW-0472">Membrane</keyword>
<accession>A0A2P7V7F9</accession>
<organism evidence="3 4">
    <name type="scientific">Brevibacillus fortis</name>
    <dbReference type="NCBI Taxonomy" id="2126352"/>
    <lineage>
        <taxon>Bacteria</taxon>
        <taxon>Bacillati</taxon>
        <taxon>Bacillota</taxon>
        <taxon>Bacilli</taxon>
        <taxon>Bacillales</taxon>
        <taxon>Paenibacillaceae</taxon>
        <taxon>Brevibacillus</taxon>
    </lineage>
</organism>
<keyword evidence="1" id="KW-0812">Transmembrane</keyword>
<gene>
    <name evidence="3" type="ORF">C7R93_14140</name>
</gene>
<dbReference type="EMBL" id="PXZM01000022">
    <property type="protein sequence ID" value="PSJ95151.1"/>
    <property type="molecule type" value="Genomic_DNA"/>
</dbReference>
<proteinExistence type="predicted"/>
<dbReference type="Proteomes" id="UP000240419">
    <property type="component" value="Unassembled WGS sequence"/>
</dbReference>
<evidence type="ECO:0000256" key="1">
    <source>
        <dbReference type="SAM" id="Phobius"/>
    </source>
</evidence>
<sequence>MDKKLDDYKQAYHDIEIPEELAAVTEQAIERGKLHRKHAKARTRWVKHAGVSVAAVFVLFTVSVNTMPAFASALENVPGLGKLVKILQFNKGSAGGGTPQDAVDVSFITVQKQGDQENIILNFTQDNEVQQNASSFHVSFTEYPNTMTFAVGGARRFSAVKDFETLKQSPYIEDAYEIISLDDSLVRFNVTFTEAIAYEVKEYKQPAQVVITISPKEVTPEEQQPVYSVRTASVPYGETLGVMEESLLVADNMRVLKDKQGGYFVEAGYYRTEAEAQEKMKQLKDEFGVVEPLFVEKREYLEVPGGIVAR</sequence>
<dbReference type="AlphaFoldDB" id="A0A2P7V7F9"/>
<dbReference type="OrthoDB" id="4990at2"/>
<evidence type="ECO:0000259" key="2">
    <source>
        <dbReference type="Pfam" id="PF13786"/>
    </source>
</evidence>